<feature type="domain" description="Tyr recombinase" evidence="6">
    <location>
        <begin position="199"/>
        <end position="383"/>
    </location>
</feature>
<dbReference type="Proteomes" id="UP001069090">
    <property type="component" value="Unassembled WGS sequence"/>
</dbReference>
<dbReference type="CDD" id="cd00801">
    <property type="entry name" value="INT_P4_C"/>
    <property type="match status" value="1"/>
</dbReference>
<evidence type="ECO:0000259" key="6">
    <source>
        <dbReference type="PROSITE" id="PS51898"/>
    </source>
</evidence>
<name>A0A9J6RLB2_9GAMM</name>
<reference evidence="8 9" key="1">
    <citation type="submission" date="2022-12" db="EMBL/GenBank/DDBJ databases">
        <title>Dasania phycosphaerae sp. nov., isolated from particulate material of the south coast of Korea.</title>
        <authorList>
            <person name="Jiang Y."/>
        </authorList>
    </citation>
    <scope>NUCLEOTIDE SEQUENCE [LARGE SCALE GENOMIC DNA]</scope>
    <source>
        <strain evidence="8 9">GY-19</strain>
    </source>
</reference>
<dbReference type="InterPro" id="IPR010998">
    <property type="entry name" value="Integrase_recombinase_N"/>
</dbReference>
<dbReference type="GO" id="GO:0015074">
    <property type="term" value="P:DNA integration"/>
    <property type="evidence" value="ECO:0007669"/>
    <property type="project" value="UniProtKB-KW"/>
</dbReference>
<dbReference type="AlphaFoldDB" id="A0A9J6RLB2"/>
<dbReference type="Pfam" id="PF00589">
    <property type="entry name" value="Phage_integrase"/>
    <property type="match status" value="1"/>
</dbReference>
<evidence type="ECO:0000256" key="4">
    <source>
        <dbReference type="ARBA" id="ARBA00023172"/>
    </source>
</evidence>
<accession>A0A9J6RLB2</accession>
<dbReference type="GO" id="GO:0003677">
    <property type="term" value="F:DNA binding"/>
    <property type="evidence" value="ECO:0007669"/>
    <property type="project" value="UniProtKB-UniRule"/>
</dbReference>
<feature type="domain" description="Core-binding (CB)" evidence="7">
    <location>
        <begin position="97"/>
        <end position="176"/>
    </location>
</feature>
<dbReference type="InterPro" id="IPR038488">
    <property type="entry name" value="Integrase_DNA-bd_sf"/>
</dbReference>
<gene>
    <name evidence="8" type="ORF">O0V09_08210</name>
</gene>
<protein>
    <submittedName>
        <fullName evidence="8">Tyrosine-type recombinase/integrase</fullName>
    </submittedName>
</protein>
<dbReference type="Gene3D" id="1.10.443.10">
    <property type="entry name" value="Intergrase catalytic core"/>
    <property type="match status" value="1"/>
</dbReference>
<organism evidence="8 9">
    <name type="scientific">Dasania phycosphaerae</name>
    <dbReference type="NCBI Taxonomy" id="2950436"/>
    <lineage>
        <taxon>Bacteria</taxon>
        <taxon>Pseudomonadati</taxon>
        <taxon>Pseudomonadota</taxon>
        <taxon>Gammaproteobacteria</taxon>
        <taxon>Cellvibrionales</taxon>
        <taxon>Spongiibacteraceae</taxon>
        <taxon>Dasania</taxon>
    </lineage>
</organism>
<sequence>MLTDTKLRNLKPRDKMYKVVDRDGLYVAVSKTGTVSFRYNYSLNGRQETLTFGRYGVGGISLAEARERLNESKKMIASGKSPAREKARDRARVKGAETFGAWADKWLRGYQMADSTRDMRKSVYNRELKKAFGNQKLAEVTHEDLRSLTDAIVERGAPATAVHAREVVLNVYRWAIERGQNVENPAEMVRPTTIAKFVPRERALTPFEIDLMYKYMNRIGTSPQYRAAIKLLLLTLVRKSELSNATWDEINFSEALWTIPKERMKRRKPHLVFLSQQAMDIFIALKTFAAGSKYVLPSRYDSDTPMSNATLNRVLTYTYKAAQKDGKSLAKFGPHDLRRTASTLLHEAGYNTDWIEKSLAHEQKGVRAIYNKAEYREQRTEMLQDWANMIDEWTSENREVEAYQA</sequence>
<dbReference type="PROSITE" id="PS51898">
    <property type="entry name" value="TYR_RECOMBINASE"/>
    <property type="match status" value="1"/>
</dbReference>
<keyword evidence="3 5" id="KW-0238">DNA-binding</keyword>
<dbReference type="InterPro" id="IPR050808">
    <property type="entry name" value="Phage_Integrase"/>
</dbReference>
<evidence type="ECO:0000256" key="3">
    <source>
        <dbReference type="ARBA" id="ARBA00023125"/>
    </source>
</evidence>
<dbReference type="InterPro" id="IPR011010">
    <property type="entry name" value="DNA_brk_join_enz"/>
</dbReference>
<dbReference type="PROSITE" id="PS51900">
    <property type="entry name" value="CB"/>
    <property type="match status" value="1"/>
</dbReference>
<evidence type="ECO:0000256" key="5">
    <source>
        <dbReference type="PROSITE-ProRule" id="PRU01248"/>
    </source>
</evidence>
<dbReference type="Pfam" id="PF22022">
    <property type="entry name" value="Phage_int_M"/>
    <property type="match status" value="1"/>
</dbReference>
<dbReference type="Gene3D" id="1.10.150.130">
    <property type="match status" value="1"/>
</dbReference>
<dbReference type="InterPro" id="IPR044068">
    <property type="entry name" value="CB"/>
</dbReference>
<dbReference type="EMBL" id="JAPTGG010000005">
    <property type="protein sequence ID" value="MCZ0865178.1"/>
    <property type="molecule type" value="Genomic_DNA"/>
</dbReference>
<dbReference type="PANTHER" id="PTHR30629:SF2">
    <property type="entry name" value="PROPHAGE INTEGRASE INTS-RELATED"/>
    <property type="match status" value="1"/>
</dbReference>
<dbReference type="SUPFAM" id="SSF56349">
    <property type="entry name" value="DNA breaking-rejoining enzymes"/>
    <property type="match status" value="1"/>
</dbReference>
<dbReference type="PANTHER" id="PTHR30629">
    <property type="entry name" value="PROPHAGE INTEGRASE"/>
    <property type="match status" value="1"/>
</dbReference>
<dbReference type="GO" id="GO:0006310">
    <property type="term" value="P:DNA recombination"/>
    <property type="evidence" value="ECO:0007669"/>
    <property type="project" value="UniProtKB-KW"/>
</dbReference>
<evidence type="ECO:0000256" key="2">
    <source>
        <dbReference type="ARBA" id="ARBA00022908"/>
    </source>
</evidence>
<dbReference type="InterPro" id="IPR053876">
    <property type="entry name" value="Phage_int_M"/>
</dbReference>
<dbReference type="InterPro" id="IPR013762">
    <property type="entry name" value="Integrase-like_cat_sf"/>
</dbReference>
<keyword evidence="9" id="KW-1185">Reference proteome</keyword>
<keyword evidence="2" id="KW-0229">DNA integration</keyword>
<dbReference type="InterPro" id="IPR025166">
    <property type="entry name" value="Integrase_DNA_bind_dom"/>
</dbReference>
<keyword evidence="4" id="KW-0233">DNA recombination</keyword>
<dbReference type="Pfam" id="PF13356">
    <property type="entry name" value="Arm-DNA-bind_3"/>
    <property type="match status" value="1"/>
</dbReference>
<dbReference type="Gene3D" id="3.30.160.390">
    <property type="entry name" value="Integrase, DNA-binding domain"/>
    <property type="match status" value="1"/>
</dbReference>
<evidence type="ECO:0000256" key="1">
    <source>
        <dbReference type="ARBA" id="ARBA00008857"/>
    </source>
</evidence>
<evidence type="ECO:0000313" key="8">
    <source>
        <dbReference type="EMBL" id="MCZ0865178.1"/>
    </source>
</evidence>
<dbReference type="RefSeq" id="WP_258331328.1">
    <property type="nucleotide sequence ID" value="NZ_JAPTGG010000005.1"/>
</dbReference>
<evidence type="ECO:0000313" key="9">
    <source>
        <dbReference type="Proteomes" id="UP001069090"/>
    </source>
</evidence>
<dbReference type="InterPro" id="IPR002104">
    <property type="entry name" value="Integrase_catalytic"/>
</dbReference>
<comment type="similarity">
    <text evidence="1">Belongs to the 'phage' integrase family.</text>
</comment>
<proteinExistence type="inferred from homology"/>
<evidence type="ECO:0000259" key="7">
    <source>
        <dbReference type="PROSITE" id="PS51900"/>
    </source>
</evidence>
<comment type="caution">
    <text evidence="8">The sequence shown here is derived from an EMBL/GenBank/DDBJ whole genome shotgun (WGS) entry which is preliminary data.</text>
</comment>